<keyword evidence="6" id="KW-1133">Transmembrane helix</keyword>
<dbReference type="Proteomes" id="UP001321760">
    <property type="component" value="Unassembled WGS sequence"/>
</dbReference>
<gene>
    <name evidence="8" type="ORF">QBC34DRAFT_387810</name>
</gene>
<dbReference type="GO" id="GO:0005506">
    <property type="term" value="F:iron ion binding"/>
    <property type="evidence" value="ECO:0007669"/>
    <property type="project" value="InterPro"/>
</dbReference>
<dbReference type="InterPro" id="IPR045054">
    <property type="entry name" value="P4HA-like"/>
</dbReference>
<keyword evidence="9" id="KW-1185">Reference proteome</keyword>
<evidence type="ECO:0000313" key="9">
    <source>
        <dbReference type="Proteomes" id="UP001321760"/>
    </source>
</evidence>
<dbReference type="Pfam" id="PF13640">
    <property type="entry name" value="2OG-FeII_Oxy_3"/>
    <property type="match status" value="1"/>
</dbReference>
<feature type="domain" description="Fe2OG dioxygenase" evidence="7">
    <location>
        <begin position="148"/>
        <end position="278"/>
    </location>
</feature>
<evidence type="ECO:0000256" key="3">
    <source>
        <dbReference type="ARBA" id="ARBA00022964"/>
    </source>
</evidence>
<evidence type="ECO:0000256" key="2">
    <source>
        <dbReference type="ARBA" id="ARBA00022723"/>
    </source>
</evidence>
<organism evidence="8 9">
    <name type="scientific">Podospora aff. communis PSN243</name>
    <dbReference type="NCBI Taxonomy" id="3040156"/>
    <lineage>
        <taxon>Eukaryota</taxon>
        <taxon>Fungi</taxon>
        <taxon>Dikarya</taxon>
        <taxon>Ascomycota</taxon>
        <taxon>Pezizomycotina</taxon>
        <taxon>Sordariomycetes</taxon>
        <taxon>Sordariomycetidae</taxon>
        <taxon>Sordariales</taxon>
        <taxon>Podosporaceae</taxon>
        <taxon>Podospora</taxon>
    </lineage>
</organism>
<evidence type="ECO:0000256" key="4">
    <source>
        <dbReference type="ARBA" id="ARBA00023002"/>
    </source>
</evidence>
<sequence length="290" mass="32668">MKGYFNMERRAAFIAFPISIMVLAVLFGPFTTNTWQTGQKIAHFVGFSSTLTTPYVCSPHKYTIELLSFDPLIIYINNFLKENEVDYILQASEADFDQSWVYDPVTLKSYIDRNYRTSTSATIPIHDAVADCVSQRMKSFLGNVQHIHTESIQVVKYEVGERFRLHMDWFDKPRNKSTEASRPDRPYNRLGSIFAYLRDDCTGGETYFPDVRGVGPDADGSKFARTDTGMGLLVKPRRGGAVFWNNLFLNGSGDPRVVHAGLPVSAGTKIGINLFSYYYLDAPMVGGSEE</sequence>
<reference evidence="8" key="2">
    <citation type="submission" date="2023-05" db="EMBL/GenBank/DDBJ databases">
        <authorList>
            <consortium name="Lawrence Berkeley National Laboratory"/>
            <person name="Steindorff A."/>
            <person name="Hensen N."/>
            <person name="Bonometti L."/>
            <person name="Westerberg I."/>
            <person name="Brannstrom I.O."/>
            <person name="Guillou S."/>
            <person name="Cros-Aarteil S."/>
            <person name="Calhoun S."/>
            <person name="Haridas S."/>
            <person name="Kuo A."/>
            <person name="Mondo S."/>
            <person name="Pangilinan J."/>
            <person name="Riley R."/>
            <person name="Labutti K."/>
            <person name="Andreopoulos B."/>
            <person name="Lipzen A."/>
            <person name="Chen C."/>
            <person name="Yanf M."/>
            <person name="Daum C."/>
            <person name="Ng V."/>
            <person name="Clum A."/>
            <person name="Ohm R."/>
            <person name="Martin F."/>
            <person name="Silar P."/>
            <person name="Natvig D."/>
            <person name="Lalanne C."/>
            <person name="Gautier V."/>
            <person name="Ament-Velasquez S.L."/>
            <person name="Kruys A."/>
            <person name="Hutchinson M.I."/>
            <person name="Powell A.J."/>
            <person name="Barry K."/>
            <person name="Miller A.N."/>
            <person name="Grigoriev I.V."/>
            <person name="Debuchy R."/>
            <person name="Gladieux P."/>
            <person name="Thoren M.H."/>
            <person name="Johannesson H."/>
        </authorList>
    </citation>
    <scope>NUCLEOTIDE SEQUENCE</scope>
    <source>
        <strain evidence="8">PSN243</strain>
    </source>
</reference>
<reference evidence="8" key="1">
    <citation type="journal article" date="2023" name="Mol. Phylogenet. Evol.">
        <title>Genome-scale phylogeny and comparative genomics of the fungal order Sordariales.</title>
        <authorList>
            <person name="Hensen N."/>
            <person name="Bonometti L."/>
            <person name="Westerberg I."/>
            <person name="Brannstrom I.O."/>
            <person name="Guillou S."/>
            <person name="Cros-Aarteil S."/>
            <person name="Calhoun S."/>
            <person name="Haridas S."/>
            <person name="Kuo A."/>
            <person name="Mondo S."/>
            <person name="Pangilinan J."/>
            <person name="Riley R."/>
            <person name="LaButti K."/>
            <person name="Andreopoulos B."/>
            <person name="Lipzen A."/>
            <person name="Chen C."/>
            <person name="Yan M."/>
            <person name="Daum C."/>
            <person name="Ng V."/>
            <person name="Clum A."/>
            <person name="Steindorff A."/>
            <person name="Ohm R.A."/>
            <person name="Martin F."/>
            <person name="Silar P."/>
            <person name="Natvig D.O."/>
            <person name="Lalanne C."/>
            <person name="Gautier V."/>
            <person name="Ament-Velasquez S.L."/>
            <person name="Kruys A."/>
            <person name="Hutchinson M.I."/>
            <person name="Powell A.J."/>
            <person name="Barry K."/>
            <person name="Miller A.N."/>
            <person name="Grigoriev I.V."/>
            <person name="Debuchy R."/>
            <person name="Gladieux P."/>
            <person name="Hiltunen Thoren M."/>
            <person name="Johannesson H."/>
        </authorList>
    </citation>
    <scope>NUCLEOTIDE SEQUENCE</scope>
    <source>
        <strain evidence="8">PSN243</strain>
    </source>
</reference>
<keyword evidence="4" id="KW-0560">Oxidoreductase</keyword>
<dbReference type="PANTHER" id="PTHR10869">
    <property type="entry name" value="PROLYL 4-HYDROXYLASE ALPHA SUBUNIT"/>
    <property type="match status" value="1"/>
</dbReference>
<dbReference type="PROSITE" id="PS51471">
    <property type="entry name" value="FE2OG_OXY"/>
    <property type="match status" value="1"/>
</dbReference>
<dbReference type="Gene3D" id="2.60.120.620">
    <property type="entry name" value="q2cbj1_9rhob like domain"/>
    <property type="match status" value="1"/>
</dbReference>
<evidence type="ECO:0000313" key="8">
    <source>
        <dbReference type="EMBL" id="KAK4441931.1"/>
    </source>
</evidence>
<accession>A0AAV9G2V3</accession>
<dbReference type="SMART" id="SM00702">
    <property type="entry name" value="P4Hc"/>
    <property type="match status" value="1"/>
</dbReference>
<evidence type="ECO:0000259" key="7">
    <source>
        <dbReference type="PROSITE" id="PS51471"/>
    </source>
</evidence>
<comment type="cofactor">
    <cofactor evidence="1">
        <name>L-ascorbate</name>
        <dbReference type="ChEBI" id="CHEBI:38290"/>
    </cofactor>
</comment>
<keyword evidence="2" id="KW-0479">Metal-binding</keyword>
<comment type="caution">
    <text evidence="8">The sequence shown here is derived from an EMBL/GenBank/DDBJ whole genome shotgun (WGS) entry which is preliminary data.</text>
</comment>
<dbReference type="InterPro" id="IPR005123">
    <property type="entry name" value="Oxoglu/Fe-dep_dioxygenase_dom"/>
</dbReference>
<keyword evidence="6" id="KW-0812">Transmembrane</keyword>
<keyword evidence="5" id="KW-0408">Iron</keyword>
<dbReference type="GO" id="GO:0004656">
    <property type="term" value="F:procollagen-proline 4-dioxygenase activity"/>
    <property type="evidence" value="ECO:0007669"/>
    <property type="project" value="TreeGrafter"/>
</dbReference>
<feature type="transmembrane region" description="Helical" evidence="6">
    <location>
        <begin position="12"/>
        <end position="30"/>
    </location>
</feature>
<dbReference type="AlphaFoldDB" id="A0AAV9G2V3"/>
<dbReference type="InterPro" id="IPR044862">
    <property type="entry name" value="Pro_4_hyd_alph_FE2OG_OXY"/>
</dbReference>
<dbReference type="GO" id="GO:0005783">
    <property type="term" value="C:endoplasmic reticulum"/>
    <property type="evidence" value="ECO:0007669"/>
    <property type="project" value="TreeGrafter"/>
</dbReference>
<evidence type="ECO:0000256" key="1">
    <source>
        <dbReference type="ARBA" id="ARBA00001961"/>
    </source>
</evidence>
<proteinExistence type="predicted"/>
<dbReference type="PANTHER" id="PTHR10869:SF246">
    <property type="entry name" value="TRANSMEMBRANE PROLYL 4-HYDROXYLASE"/>
    <property type="match status" value="1"/>
</dbReference>
<dbReference type="GO" id="GO:0031418">
    <property type="term" value="F:L-ascorbic acid binding"/>
    <property type="evidence" value="ECO:0007669"/>
    <property type="project" value="InterPro"/>
</dbReference>
<keyword evidence="6" id="KW-0472">Membrane</keyword>
<protein>
    <recommendedName>
        <fullName evidence="7">Fe2OG dioxygenase domain-containing protein</fullName>
    </recommendedName>
</protein>
<evidence type="ECO:0000256" key="5">
    <source>
        <dbReference type="ARBA" id="ARBA00023004"/>
    </source>
</evidence>
<keyword evidence="3" id="KW-0223">Dioxygenase</keyword>
<name>A0AAV9G2V3_9PEZI</name>
<dbReference type="InterPro" id="IPR006620">
    <property type="entry name" value="Pro_4_hyd_alph"/>
</dbReference>
<evidence type="ECO:0000256" key="6">
    <source>
        <dbReference type="SAM" id="Phobius"/>
    </source>
</evidence>
<dbReference type="EMBL" id="MU866045">
    <property type="protein sequence ID" value="KAK4441931.1"/>
    <property type="molecule type" value="Genomic_DNA"/>
</dbReference>